<comment type="caution">
    <text evidence="1">The sequence shown here is derived from an EMBL/GenBank/DDBJ whole genome shotgun (WGS) entry which is preliminary data.</text>
</comment>
<protein>
    <submittedName>
        <fullName evidence="1">Uncharacterized protein</fullName>
    </submittedName>
</protein>
<keyword evidence="2" id="KW-1185">Reference proteome</keyword>
<sequence length="65" mass="7533">MMVSGLTEEQQLDLVRINGFFYEFLENPSERVLQEATKQLMYQIACSNNKKLKAMVFKTGEKKGK</sequence>
<name>A0ABM9YTL0_9PAST</name>
<evidence type="ECO:0000313" key="1">
    <source>
        <dbReference type="EMBL" id="EEV24575.1"/>
    </source>
</evidence>
<dbReference type="EMBL" id="ACFT01000065">
    <property type="protein sequence ID" value="EEV24575.1"/>
    <property type="molecule type" value="Genomic_DNA"/>
</dbReference>
<dbReference type="Proteomes" id="UP000003394">
    <property type="component" value="Unassembled WGS sequence"/>
</dbReference>
<dbReference type="RefSeq" id="WP_005819917.1">
    <property type="nucleotide sequence ID" value="NZ_ACFT01000065.1"/>
</dbReference>
<organism evidence="1 2">
    <name type="scientific">Actinobacillus minor 202</name>
    <dbReference type="NCBI Taxonomy" id="591023"/>
    <lineage>
        <taxon>Bacteria</taxon>
        <taxon>Pseudomonadati</taxon>
        <taxon>Pseudomonadota</taxon>
        <taxon>Gammaproteobacteria</taxon>
        <taxon>Pasteurellales</taxon>
        <taxon>Pasteurellaceae</taxon>
        <taxon>Actinobacillus</taxon>
    </lineage>
</organism>
<gene>
    <name evidence="1" type="ORF">AM202_00075</name>
</gene>
<reference evidence="1 2" key="1">
    <citation type="journal article" date="2010" name="Vet. Microbiol.">
        <title>Production of haemolysins by strains of the Actinobacillus minor/porcitonsillarum complex.</title>
        <authorList>
            <person name="Arya G."/>
            <person name="Niven D.F."/>
        </authorList>
    </citation>
    <scope>NUCLEOTIDE SEQUENCE [LARGE SCALE GENOMIC DNA]</scope>
    <source>
        <strain evidence="2">strain 202</strain>
    </source>
</reference>
<proteinExistence type="predicted"/>
<evidence type="ECO:0000313" key="2">
    <source>
        <dbReference type="Proteomes" id="UP000003394"/>
    </source>
</evidence>
<accession>A0ABM9YTL0</accession>